<evidence type="ECO:0000313" key="5">
    <source>
        <dbReference type="EMBL" id="SPC20853.1"/>
    </source>
</evidence>
<dbReference type="Pfam" id="PF06155">
    <property type="entry name" value="GBBH-like_N"/>
    <property type="match status" value="1"/>
</dbReference>
<dbReference type="PANTHER" id="PTHR35303">
    <property type="entry name" value="OS02G0197800 PROTEIN"/>
    <property type="match status" value="1"/>
</dbReference>
<evidence type="ECO:0000313" key="6">
    <source>
        <dbReference type="Proteomes" id="UP000256862"/>
    </source>
</evidence>
<keyword evidence="1" id="KW-0479">Metal-binding</keyword>
<evidence type="ECO:0000313" key="4">
    <source>
        <dbReference type="EMBL" id="SPC08252.1"/>
    </source>
</evidence>
<dbReference type="AlphaFoldDB" id="A0A375FQX0"/>
<dbReference type="Gene3D" id="3.30.2020.30">
    <property type="match status" value="1"/>
</dbReference>
<accession>A0A375FQX0</accession>
<sequence>MSMLVPTRLELAWVEGTLRIHWPDGRCQSLEHSRLRAACRCAACRSKPGGETQAATARVVGVEDMGYGIQIVFDDGHDRGIYPWAYLQTL</sequence>
<evidence type="ECO:0000256" key="2">
    <source>
        <dbReference type="ARBA" id="ARBA00023004"/>
    </source>
</evidence>
<protein>
    <recommendedName>
        <fullName evidence="3">Gamma-butyrobetaine hydroxylase-like N-terminal domain-containing protein</fullName>
    </recommendedName>
</protein>
<dbReference type="GeneID" id="303490010"/>
<dbReference type="RefSeq" id="WP_232353413.1">
    <property type="nucleotide sequence ID" value="NZ_CP069809.1"/>
</dbReference>
<gene>
    <name evidence="5" type="ORF">CO2235_MP50040</name>
    <name evidence="4" type="ORF">CO2235_U810009</name>
</gene>
<organism evidence="4 6">
    <name type="scientific">Cupriavidus oxalaticus</name>
    <dbReference type="NCBI Taxonomy" id="96344"/>
    <lineage>
        <taxon>Bacteria</taxon>
        <taxon>Pseudomonadati</taxon>
        <taxon>Pseudomonadota</taxon>
        <taxon>Betaproteobacteria</taxon>
        <taxon>Burkholderiales</taxon>
        <taxon>Burkholderiaceae</taxon>
        <taxon>Cupriavidus</taxon>
    </lineage>
</organism>
<comment type="caution">
    <text evidence="4">The sequence shown here is derived from an EMBL/GenBank/DDBJ whole genome shotgun (WGS) entry which is preliminary data.</text>
</comment>
<proteinExistence type="predicted"/>
<dbReference type="InterPro" id="IPR010376">
    <property type="entry name" value="GBBH-like_N"/>
</dbReference>
<keyword evidence="2" id="KW-0408">Iron</keyword>
<name>A0A375FQX0_9BURK</name>
<feature type="domain" description="Gamma-butyrobetaine hydroxylase-like N-terminal" evidence="3">
    <location>
        <begin position="15"/>
        <end position="87"/>
    </location>
</feature>
<dbReference type="GO" id="GO:0046872">
    <property type="term" value="F:metal ion binding"/>
    <property type="evidence" value="ECO:0007669"/>
    <property type="project" value="UniProtKB-KW"/>
</dbReference>
<dbReference type="InterPro" id="IPR038492">
    <property type="entry name" value="GBBH-like_N_sf"/>
</dbReference>
<evidence type="ECO:0000256" key="1">
    <source>
        <dbReference type="ARBA" id="ARBA00022723"/>
    </source>
</evidence>
<dbReference type="EMBL" id="OGUS01000089">
    <property type="protein sequence ID" value="SPC08252.1"/>
    <property type="molecule type" value="Genomic_DNA"/>
</dbReference>
<dbReference type="EMBL" id="OGUS01000140">
    <property type="protein sequence ID" value="SPC20853.1"/>
    <property type="molecule type" value="Genomic_DNA"/>
</dbReference>
<reference evidence="4" key="2">
    <citation type="submission" date="2018-01" db="EMBL/GenBank/DDBJ databases">
        <authorList>
            <person name="Clerissi C."/>
        </authorList>
    </citation>
    <scope>NUCLEOTIDE SEQUENCE</scope>
    <source>
        <strain evidence="4">Cupriavidus oxalaticus LMG 2235</strain>
    </source>
</reference>
<reference evidence="6" key="1">
    <citation type="submission" date="2018-01" db="EMBL/GenBank/DDBJ databases">
        <authorList>
            <person name="Gaut B.S."/>
            <person name="Morton B.R."/>
            <person name="Clegg M.T."/>
            <person name="Duvall M.R."/>
        </authorList>
    </citation>
    <scope>NUCLEOTIDE SEQUENCE [LARGE SCALE GENOMIC DNA]</scope>
</reference>
<dbReference type="Proteomes" id="UP000256862">
    <property type="component" value="Plasmid CO2235_mp"/>
</dbReference>
<evidence type="ECO:0000259" key="3">
    <source>
        <dbReference type="Pfam" id="PF06155"/>
    </source>
</evidence>
<dbReference type="PANTHER" id="PTHR35303:SF8">
    <property type="entry name" value="GAMMA-BUTYROBETAINE HYDROXYLASE-LIKE N-TERMINAL DOMAIN-CONTAINING PROTEIN"/>
    <property type="match status" value="1"/>
</dbReference>